<keyword evidence="4" id="KW-1185">Reference proteome</keyword>
<dbReference type="SMART" id="SM00271">
    <property type="entry name" value="DnaJ"/>
    <property type="match status" value="1"/>
</dbReference>
<evidence type="ECO:0000259" key="2">
    <source>
        <dbReference type="PROSITE" id="PS50076"/>
    </source>
</evidence>
<protein>
    <submittedName>
        <fullName evidence="3">DNAJC21</fullName>
    </submittedName>
</protein>
<dbReference type="InterPro" id="IPR001623">
    <property type="entry name" value="DnaJ_domain"/>
</dbReference>
<sequence>MHTLEEITSYYQLLGIDRKASKEEIKKAYKTEALKCHPDKNPGQEEEATAKPEDFYIRLEDIAYGDFTCEVERKFIPDSYIIEKLMTPFLNTTCFNGFDGPGDFYKVYDSIFKRISNFDECSFPENLTRPRFGCSKTSVEKVNIFYDYWLSYTTNPEYYSENLTSYQKDSRKMDRDMLIQNQNYLSELKNQKKKMEEPQISNQNTRGNQKFKRKEKSFKQKGNLMIITPLIEDTHFNGYNDGPEGFFHVFGDIFEKISLEDVKFGGTTSSKDHFFGNTKSSFRKVVKPFYENWLCYDSYAIFSSKGSKSEDDQKVFETYISRHDRSEIENIMRRDMEVRGLVRYVQKIDSRFK</sequence>
<dbReference type="EMBL" id="CP092872">
    <property type="protein sequence ID" value="UYV73343.1"/>
    <property type="molecule type" value="Genomic_DNA"/>
</dbReference>
<dbReference type="InterPro" id="IPR051964">
    <property type="entry name" value="Chaperone_stress_response"/>
</dbReference>
<name>A0ABY6KXC5_9ARAC</name>
<dbReference type="PANTHER" id="PTHR44029">
    <property type="entry name" value="DNAJ HOMOLOG SUBFAMILY C MEMBER 21"/>
    <property type="match status" value="1"/>
</dbReference>
<dbReference type="Proteomes" id="UP001235939">
    <property type="component" value="Chromosome 10"/>
</dbReference>
<evidence type="ECO:0000313" key="4">
    <source>
        <dbReference type="Proteomes" id="UP001235939"/>
    </source>
</evidence>
<reference evidence="3 4" key="1">
    <citation type="submission" date="2022-01" db="EMBL/GenBank/DDBJ databases">
        <title>A chromosomal length assembly of Cordylochernes scorpioides.</title>
        <authorList>
            <person name="Zeh D."/>
            <person name="Zeh J."/>
        </authorList>
    </citation>
    <scope>NUCLEOTIDE SEQUENCE [LARGE SCALE GENOMIC DNA]</scope>
    <source>
        <strain evidence="3">IN4F17</strain>
        <tissue evidence="3">Whole Body</tissue>
    </source>
</reference>
<evidence type="ECO:0000313" key="3">
    <source>
        <dbReference type="EMBL" id="UYV73343.1"/>
    </source>
</evidence>
<gene>
    <name evidence="3" type="ORF">LAZ67_10002796</name>
</gene>
<dbReference type="Pfam" id="PF21884">
    <property type="entry name" value="ZUO1-like_ZHD"/>
    <property type="match status" value="1"/>
</dbReference>
<organism evidence="3 4">
    <name type="scientific">Cordylochernes scorpioides</name>
    <dbReference type="NCBI Taxonomy" id="51811"/>
    <lineage>
        <taxon>Eukaryota</taxon>
        <taxon>Metazoa</taxon>
        <taxon>Ecdysozoa</taxon>
        <taxon>Arthropoda</taxon>
        <taxon>Chelicerata</taxon>
        <taxon>Arachnida</taxon>
        <taxon>Pseudoscorpiones</taxon>
        <taxon>Cheliferoidea</taxon>
        <taxon>Chernetidae</taxon>
        <taxon>Cordylochernes</taxon>
    </lineage>
</organism>
<dbReference type="Gene3D" id="1.10.287.110">
    <property type="entry name" value="DnaJ domain"/>
    <property type="match status" value="1"/>
</dbReference>
<accession>A0ABY6KXC5</accession>
<dbReference type="PANTHER" id="PTHR44029:SF1">
    <property type="entry name" value="DNAJ HOMOLOG SUBFAMILY C MEMBER 21"/>
    <property type="match status" value="1"/>
</dbReference>
<dbReference type="InterPro" id="IPR054076">
    <property type="entry name" value="ZUO1-like_ZHD"/>
</dbReference>
<dbReference type="SUPFAM" id="SSF46565">
    <property type="entry name" value="Chaperone J-domain"/>
    <property type="match status" value="1"/>
</dbReference>
<dbReference type="PROSITE" id="PS50076">
    <property type="entry name" value="DNAJ_2"/>
    <property type="match status" value="1"/>
</dbReference>
<evidence type="ECO:0000256" key="1">
    <source>
        <dbReference type="SAM" id="MobiDB-lite"/>
    </source>
</evidence>
<feature type="domain" description="J" evidence="2">
    <location>
        <begin position="9"/>
        <end position="81"/>
    </location>
</feature>
<dbReference type="CDD" id="cd06257">
    <property type="entry name" value="DnaJ"/>
    <property type="match status" value="1"/>
</dbReference>
<proteinExistence type="predicted"/>
<dbReference type="PRINTS" id="PR00625">
    <property type="entry name" value="JDOMAIN"/>
</dbReference>
<feature type="region of interest" description="Disordered" evidence="1">
    <location>
        <begin position="191"/>
        <end position="213"/>
    </location>
</feature>
<feature type="compositionally biased region" description="Polar residues" evidence="1">
    <location>
        <begin position="199"/>
        <end position="208"/>
    </location>
</feature>
<dbReference type="InterPro" id="IPR036869">
    <property type="entry name" value="J_dom_sf"/>
</dbReference>
<dbReference type="Pfam" id="PF00226">
    <property type="entry name" value="DnaJ"/>
    <property type="match status" value="1"/>
</dbReference>